<comment type="caution">
    <text evidence="3">The sequence shown here is derived from an EMBL/GenBank/DDBJ whole genome shotgun (WGS) entry which is preliminary data.</text>
</comment>
<keyword evidence="1" id="KW-0472">Membrane</keyword>
<evidence type="ECO:0000313" key="4">
    <source>
        <dbReference type="Proteomes" id="UP000005801"/>
    </source>
</evidence>
<dbReference type="CDD" id="cd07822">
    <property type="entry name" value="SRPBCC_4"/>
    <property type="match status" value="1"/>
</dbReference>
<feature type="signal peptide" evidence="2">
    <location>
        <begin position="1"/>
        <end position="20"/>
    </location>
</feature>
<name>A6G7X5_9BACT</name>
<dbReference type="EMBL" id="ABCS01000036">
    <property type="protein sequence ID" value="EDM78068.1"/>
    <property type="molecule type" value="Genomic_DNA"/>
</dbReference>
<dbReference type="Proteomes" id="UP000005801">
    <property type="component" value="Unassembled WGS sequence"/>
</dbReference>
<dbReference type="InterPro" id="IPR023393">
    <property type="entry name" value="START-like_dom_sf"/>
</dbReference>
<feature type="transmembrane region" description="Helical" evidence="1">
    <location>
        <begin position="12"/>
        <end position="31"/>
    </location>
</feature>
<keyword evidence="1" id="KW-1133">Transmembrane helix</keyword>
<keyword evidence="1" id="KW-0812">Transmembrane</keyword>
<evidence type="ECO:0000256" key="1">
    <source>
        <dbReference type="SAM" id="Phobius"/>
    </source>
</evidence>
<dbReference type="SUPFAM" id="SSF55961">
    <property type="entry name" value="Bet v1-like"/>
    <property type="match status" value="1"/>
</dbReference>
<evidence type="ECO:0000313" key="3">
    <source>
        <dbReference type="EMBL" id="EDM78068.1"/>
    </source>
</evidence>
<reference evidence="3 4" key="1">
    <citation type="submission" date="2007-06" db="EMBL/GenBank/DDBJ databases">
        <authorList>
            <person name="Shimkets L."/>
            <person name="Ferriera S."/>
            <person name="Johnson J."/>
            <person name="Kravitz S."/>
            <person name="Beeson K."/>
            <person name="Sutton G."/>
            <person name="Rogers Y.-H."/>
            <person name="Friedman R."/>
            <person name="Frazier M."/>
            <person name="Venter J.C."/>
        </authorList>
    </citation>
    <scope>NUCLEOTIDE SEQUENCE [LARGE SCALE GENOMIC DNA]</scope>
    <source>
        <strain evidence="3 4">SIR-1</strain>
    </source>
</reference>
<organism evidence="3 4">
    <name type="scientific">Plesiocystis pacifica SIR-1</name>
    <dbReference type="NCBI Taxonomy" id="391625"/>
    <lineage>
        <taxon>Bacteria</taxon>
        <taxon>Pseudomonadati</taxon>
        <taxon>Myxococcota</taxon>
        <taxon>Polyangia</taxon>
        <taxon>Nannocystales</taxon>
        <taxon>Nannocystaceae</taxon>
        <taxon>Plesiocystis</taxon>
    </lineage>
</organism>
<evidence type="ECO:0008006" key="5">
    <source>
        <dbReference type="Google" id="ProtNLM"/>
    </source>
</evidence>
<accession>A6G7X5</accession>
<sequence>MLPQVPHTTHAHLLMGLVLAAVCACTAYDPARDRKIPRPPKVVEWSHEASIPAPPEAVWAVLVDFDHYADWNPWIVSASGPAELGARVDIEVVLDGESRSMWHRITAVDAPGRLCWRDGGPTTAFATGLRCRELVDDGAGGTRFRVVLTVGGSARRTVETRYGGQLQASMEAETEALAAEVLRRATD</sequence>
<dbReference type="STRING" id="391625.PPSIR1_23664"/>
<feature type="chain" id="PRO_5002697174" description="SRPBCC domain-containing protein" evidence="2">
    <location>
        <begin position="21"/>
        <end position="187"/>
    </location>
</feature>
<keyword evidence="4" id="KW-1185">Reference proteome</keyword>
<dbReference type="Gene3D" id="3.30.530.20">
    <property type="match status" value="1"/>
</dbReference>
<evidence type="ECO:0000256" key="2">
    <source>
        <dbReference type="SAM" id="SignalP"/>
    </source>
</evidence>
<gene>
    <name evidence="3" type="ORF">PPSIR1_23664</name>
</gene>
<dbReference type="Pfam" id="PF10604">
    <property type="entry name" value="Polyketide_cyc2"/>
    <property type="match status" value="1"/>
</dbReference>
<keyword evidence="2" id="KW-0732">Signal</keyword>
<dbReference type="InterPro" id="IPR019587">
    <property type="entry name" value="Polyketide_cyclase/dehydratase"/>
</dbReference>
<dbReference type="AlphaFoldDB" id="A6G7X5"/>
<proteinExistence type="predicted"/>
<protein>
    <recommendedName>
        <fullName evidence="5">SRPBCC domain-containing protein</fullName>
    </recommendedName>
</protein>